<keyword evidence="2" id="KW-1185">Reference proteome</keyword>
<reference evidence="1 2" key="1">
    <citation type="submission" date="2020-01" db="EMBL/GenBank/DDBJ databases">
        <title>Spongiivirga citrea KCTC 32990T.</title>
        <authorList>
            <person name="Wang G."/>
        </authorList>
    </citation>
    <scope>NUCLEOTIDE SEQUENCE [LARGE SCALE GENOMIC DNA]</scope>
    <source>
        <strain evidence="1 2">KCTC 32990</strain>
    </source>
</reference>
<evidence type="ECO:0000313" key="2">
    <source>
        <dbReference type="Proteomes" id="UP000474296"/>
    </source>
</evidence>
<sequence>MELVRVEQLLEKYLEATTTVAEEKELQNYFSGKEVAPHLEEYQAMFAYFSGAKDEQFTKQVPLKTRNNFIKWASVAAVLIFSFGMYWQYQATPDYTQEEIDEAKMVLAMLSNNFNKGTQSIGHLNTFSDGVSQINHIDHFEQQTNKLLRNE</sequence>
<protein>
    <submittedName>
        <fullName evidence="1">Uncharacterized protein</fullName>
    </submittedName>
</protein>
<name>A0A6M0CJ53_9FLAO</name>
<evidence type="ECO:0000313" key="1">
    <source>
        <dbReference type="EMBL" id="NER17945.1"/>
    </source>
</evidence>
<dbReference type="EMBL" id="JAABOQ010000004">
    <property type="protein sequence ID" value="NER17945.1"/>
    <property type="molecule type" value="Genomic_DNA"/>
</dbReference>
<accession>A0A6M0CJ53</accession>
<dbReference type="RefSeq" id="WP_164032611.1">
    <property type="nucleotide sequence ID" value="NZ_JAABOQ010000004.1"/>
</dbReference>
<gene>
    <name evidence="1" type="ORF">GWK10_12030</name>
</gene>
<dbReference type="AlphaFoldDB" id="A0A6M0CJ53"/>
<organism evidence="1 2">
    <name type="scientific">Spongiivirga citrea</name>
    <dbReference type="NCBI Taxonomy" id="1481457"/>
    <lineage>
        <taxon>Bacteria</taxon>
        <taxon>Pseudomonadati</taxon>
        <taxon>Bacteroidota</taxon>
        <taxon>Flavobacteriia</taxon>
        <taxon>Flavobacteriales</taxon>
        <taxon>Flavobacteriaceae</taxon>
        <taxon>Spongiivirga</taxon>
    </lineage>
</organism>
<proteinExistence type="predicted"/>
<dbReference type="Proteomes" id="UP000474296">
    <property type="component" value="Unassembled WGS sequence"/>
</dbReference>
<comment type="caution">
    <text evidence="1">The sequence shown here is derived from an EMBL/GenBank/DDBJ whole genome shotgun (WGS) entry which is preliminary data.</text>
</comment>